<evidence type="ECO:0000313" key="1">
    <source>
        <dbReference type="EMBL" id="GME74313.1"/>
    </source>
</evidence>
<accession>A0ACB5SX56</accession>
<dbReference type="Proteomes" id="UP001165064">
    <property type="component" value="Unassembled WGS sequence"/>
</dbReference>
<comment type="caution">
    <text evidence="1">The sequence shown here is derived from an EMBL/GenBank/DDBJ whole genome shotgun (WGS) entry which is preliminary data.</text>
</comment>
<name>A0ACB5SX56_AMBMO</name>
<reference evidence="1" key="1">
    <citation type="submission" date="2023-04" db="EMBL/GenBank/DDBJ databases">
        <title>Ambrosiozyma monospora NBRC 10751.</title>
        <authorList>
            <person name="Ichikawa N."/>
            <person name="Sato H."/>
            <person name="Tonouchi N."/>
        </authorList>
    </citation>
    <scope>NUCLEOTIDE SEQUENCE</scope>
    <source>
        <strain evidence="1">NBRC 10751</strain>
    </source>
</reference>
<organism evidence="1 2">
    <name type="scientific">Ambrosiozyma monospora</name>
    <name type="common">Yeast</name>
    <name type="synonym">Endomycopsis monosporus</name>
    <dbReference type="NCBI Taxonomy" id="43982"/>
    <lineage>
        <taxon>Eukaryota</taxon>
        <taxon>Fungi</taxon>
        <taxon>Dikarya</taxon>
        <taxon>Ascomycota</taxon>
        <taxon>Saccharomycotina</taxon>
        <taxon>Pichiomycetes</taxon>
        <taxon>Pichiales</taxon>
        <taxon>Pichiaceae</taxon>
        <taxon>Ambrosiozyma</taxon>
    </lineage>
</organism>
<keyword evidence="2" id="KW-1185">Reference proteome</keyword>
<protein>
    <submittedName>
        <fullName evidence="1">Unnamed protein product</fullName>
    </submittedName>
</protein>
<gene>
    <name evidence="1" type="ORF">Amon02_000172400</name>
</gene>
<proteinExistence type="predicted"/>
<dbReference type="EMBL" id="BSXS01000893">
    <property type="protein sequence ID" value="GME74313.1"/>
    <property type="molecule type" value="Genomic_DNA"/>
</dbReference>
<sequence length="536" mass="59556">MIGLRSCNAYEPSLKLLDRLNLLKGSEIIGSGDSRLLFALLANMPRFLHAQTTKRFPEEVVNAANVISSMAEAADIPGLSRIVTSLVKKRFRNKEDFMAQIVSILKNHFFPTYAAKTLVFLLGLLFNKITWIKVEVMDLLKHVFKVVDLSSDDFQGLGADLVSPLLRLLLTEFVDDALEVLDEAKSISPSPFDKHYLMMSAGDSSIRKEYEKIATLFGIPDDSGWSIPMPAVNTARTRNNIHSVFSTCTIPQTEGDSNVPIEEPLPQFNRDDYVQYNPLPQAQEQQIIYQRQQQNAILQPPQQDDVDSLSNMLATLENLDSFFTKDSMELPQTYGHQYSGSVDTKSTVATNATTEQSNWNMNFDSPGIEAIPQFSSSTSFKTLLGDDSQQDLSSPSATVGSAFKNYRRRKSFHGTINTGLENPAAAELSATLGSPILANSTSPLGEQDEGLFRFDMLRGKKRPKQGLSSPLATSSPISYGSKTPRTPRGTPRSPYARNSYSRFSRNSFGGPYAKRNIYSPNRDVHEENNVNHKSPE</sequence>
<evidence type="ECO:0000313" key="2">
    <source>
        <dbReference type="Proteomes" id="UP001165064"/>
    </source>
</evidence>